<accession>A0A841L839</accession>
<dbReference type="SUPFAM" id="SSF56235">
    <property type="entry name" value="N-terminal nucleophile aminohydrolases (Ntn hydrolases)"/>
    <property type="match status" value="1"/>
</dbReference>
<comment type="similarity">
    <text evidence="1">Belongs to the peptidase S45 family.</text>
</comment>
<sequence>MRAAAVIIVLLAGTAAEARGFRAEIVRTAHGIPHITAPDFAGLGYGVAYAYGQDNLCLLAEEFATVEGTRSLHFGPAGSATLGFQTVDNVSSDVFFRSTLDLPALKAQWRRAGARERDLFTGFAAGWNRLLRDLGPARVPEACRGKPWVRPITTDDLLRLNEKQMLLAGSLVFAPAIANAAPPSGQTALNIDIPTEMGLGSNGWAFGADSTANGRGLVVGNPHFPWFGSARFWQMHTTVPGMLDVMGVGIGGTPFPSLGFNKHVAWTHTVTAARHFTIHALTLDAADPMTYIVDGRPEKMTAQTISVPVPAGAQPITRTVYASRFGPMVMAPAAGLGWSKTTAYALKEANRGNQRGLTAWLGIATARSTADIRQAVETTLGIPWVNTIAADSAGNALLADVTAVPNVSADQIKACATPLSPRVAARFVLLDGSKSSCDWTAAKGTPVAGLMPATDQAVFARRDWVANSNDSYWLTTPKAPATPLSPILGSSQTVRTLRTRSGLLEIERNLAAGKMTPETAKTMAFANKSLAAELALPALITLAESDPALGPAATALKGWDQRFDNSSRGAFLFHHIWMAAQNIPGLWATPFSVADPVNTPHTLVTSGEQSTKLKAIIAKAMADVRQAGFALDAPWGDVQWAPRGGEKIAIHGGEGDHGVLNVQRSMAVPGGLNPVHGTSYIQVVTFDETGPVADAVLSYSQSTDPASPWYGDQTRQYSAKQWNRLPFTKAEIAATQVGEVLRLRE</sequence>
<proteinExistence type="inferred from homology"/>
<protein>
    <submittedName>
        <fullName evidence="5">Acyl-homoserine-lactone acylase</fullName>
        <ecNumber evidence="5">3.5.1.97</ecNumber>
    </submittedName>
</protein>
<dbReference type="Gene3D" id="3.60.20.10">
    <property type="entry name" value="Glutamine Phosphoribosylpyrophosphate, subunit 1, domain 1"/>
    <property type="match status" value="1"/>
</dbReference>
<dbReference type="Gene3D" id="1.10.439.10">
    <property type="entry name" value="Penicillin Amidohydrolase, domain 1"/>
    <property type="match status" value="1"/>
</dbReference>
<dbReference type="EMBL" id="JACIIV010000012">
    <property type="protein sequence ID" value="MBB6227741.1"/>
    <property type="molecule type" value="Genomic_DNA"/>
</dbReference>
<dbReference type="InterPro" id="IPR029055">
    <property type="entry name" value="Ntn_hydrolases_N"/>
</dbReference>
<dbReference type="EC" id="3.5.1.97" evidence="5"/>
<evidence type="ECO:0000256" key="3">
    <source>
        <dbReference type="ARBA" id="ARBA00022801"/>
    </source>
</evidence>
<dbReference type="AlphaFoldDB" id="A0A841L839"/>
<dbReference type="GO" id="GO:0016811">
    <property type="term" value="F:hydrolase activity, acting on carbon-nitrogen (but not peptide) bonds, in linear amides"/>
    <property type="evidence" value="ECO:0007669"/>
    <property type="project" value="InterPro"/>
</dbReference>
<dbReference type="InterPro" id="IPR043147">
    <property type="entry name" value="Penicillin_amidase_A-knob"/>
</dbReference>
<evidence type="ECO:0000256" key="1">
    <source>
        <dbReference type="ARBA" id="ARBA00006586"/>
    </source>
</evidence>
<dbReference type="Proteomes" id="UP000538147">
    <property type="component" value="Unassembled WGS sequence"/>
</dbReference>
<dbReference type="Gene3D" id="1.10.1400.10">
    <property type="match status" value="1"/>
</dbReference>
<keyword evidence="3 5" id="KW-0378">Hydrolase</keyword>
<dbReference type="PANTHER" id="PTHR34218:SF3">
    <property type="entry name" value="ACYL-HOMOSERINE LACTONE ACYLASE PVDQ"/>
    <property type="match status" value="1"/>
</dbReference>
<dbReference type="Pfam" id="PF01804">
    <property type="entry name" value="Penicil_amidase"/>
    <property type="match status" value="1"/>
</dbReference>
<dbReference type="PANTHER" id="PTHR34218">
    <property type="entry name" value="PEPTIDASE S45 PENICILLIN AMIDASE"/>
    <property type="match status" value="1"/>
</dbReference>
<evidence type="ECO:0000313" key="6">
    <source>
        <dbReference type="Proteomes" id="UP000538147"/>
    </source>
</evidence>
<gene>
    <name evidence="5" type="ORF">FHS79_001920</name>
</gene>
<dbReference type="RefSeq" id="WP_184198870.1">
    <property type="nucleotide sequence ID" value="NZ_JACIIV010000012.1"/>
</dbReference>
<organism evidence="5 6">
    <name type="scientific">Polymorphobacter multimanifer</name>
    <dbReference type="NCBI Taxonomy" id="1070431"/>
    <lineage>
        <taxon>Bacteria</taxon>
        <taxon>Pseudomonadati</taxon>
        <taxon>Pseudomonadota</taxon>
        <taxon>Alphaproteobacteria</taxon>
        <taxon>Sphingomonadales</taxon>
        <taxon>Sphingosinicellaceae</taxon>
        <taxon>Polymorphobacter</taxon>
    </lineage>
</organism>
<comment type="caution">
    <text evidence="5">The sequence shown here is derived from an EMBL/GenBank/DDBJ whole genome shotgun (WGS) entry which is preliminary data.</text>
</comment>
<keyword evidence="2" id="KW-0732">Signal</keyword>
<dbReference type="InterPro" id="IPR002692">
    <property type="entry name" value="S45"/>
</dbReference>
<evidence type="ECO:0000256" key="4">
    <source>
        <dbReference type="ARBA" id="ARBA00023145"/>
    </source>
</evidence>
<evidence type="ECO:0000313" key="5">
    <source>
        <dbReference type="EMBL" id="MBB6227741.1"/>
    </source>
</evidence>
<reference evidence="5 6" key="1">
    <citation type="submission" date="2020-08" db="EMBL/GenBank/DDBJ databases">
        <title>Genomic Encyclopedia of Type Strains, Phase IV (KMG-IV): sequencing the most valuable type-strain genomes for metagenomic binning, comparative biology and taxonomic classification.</title>
        <authorList>
            <person name="Goeker M."/>
        </authorList>
    </citation>
    <scope>NUCLEOTIDE SEQUENCE [LARGE SCALE GENOMIC DNA]</scope>
    <source>
        <strain evidence="5 6">DSM 102189</strain>
    </source>
</reference>
<keyword evidence="4" id="KW-0865">Zymogen</keyword>
<evidence type="ECO:0000256" key="2">
    <source>
        <dbReference type="ARBA" id="ARBA00022729"/>
    </source>
</evidence>
<dbReference type="GO" id="GO:0017000">
    <property type="term" value="P:antibiotic biosynthetic process"/>
    <property type="evidence" value="ECO:0007669"/>
    <property type="project" value="InterPro"/>
</dbReference>
<dbReference type="Gene3D" id="2.30.120.10">
    <property type="match status" value="1"/>
</dbReference>
<name>A0A841L839_9SPHN</name>
<dbReference type="InterPro" id="IPR023343">
    <property type="entry name" value="Penicillin_amidase_dom1"/>
</dbReference>
<dbReference type="InterPro" id="IPR043146">
    <property type="entry name" value="Penicillin_amidase_N_B-knob"/>
</dbReference>
<keyword evidence="6" id="KW-1185">Reference proteome</keyword>